<gene>
    <name evidence="2" type="ORF">H9797_03025</name>
</gene>
<evidence type="ECO:0000256" key="1">
    <source>
        <dbReference type="SAM" id="Phobius"/>
    </source>
</evidence>
<protein>
    <submittedName>
        <fullName evidence="2">Uncharacterized protein</fullName>
    </submittedName>
</protein>
<dbReference type="EMBL" id="DXAJ01000044">
    <property type="protein sequence ID" value="HJA02336.1"/>
    <property type="molecule type" value="Genomic_DNA"/>
</dbReference>
<evidence type="ECO:0000313" key="3">
    <source>
        <dbReference type="Proteomes" id="UP000824221"/>
    </source>
</evidence>
<dbReference type="AlphaFoldDB" id="A0A9D2H268"/>
<dbReference type="Proteomes" id="UP000824221">
    <property type="component" value="Unassembled WGS sequence"/>
</dbReference>
<proteinExistence type="predicted"/>
<accession>A0A9D2H268</accession>
<keyword evidence="1" id="KW-0472">Membrane</keyword>
<keyword evidence="1" id="KW-1133">Transmembrane helix</keyword>
<feature type="transmembrane region" description="Helical" evidence="1">
    <location>
        <begin position="12"/>
        <end position="32"/>
    </location>
</feature>
<name>A0A9D2H268_9FIRM</name>
<evidence type="ECO:0000313" key="2">
    <source>
        <dbReference type="EMBL" id="HJA02336.1"/>
    </source>
</evidence>
<keyword evidence="1" id="KW-0812">Transmembrane</keyword>
<sequence>MNASSRARLIKGLLAGALALVLLAAAVILLLPRPKQKGRAERFSCLWADGAKSEETFSSALTCLAGVSQEGVLLEREENTGTVPASEALRTVVSVLEGGTLAELLSLDGSALTPLESYAVQTFYGDRAYYDGEPFAWDGTRVRRTEKDSFSEAVLLGGSLEGGFLLESGVKTLYLRAEGEVEADGLLYTALSHVVAEAPYFFRGGALWEERYGIERYVSALPPGCTFEEAAASE</sequence>
<reference evidence="2" key="2">
    <citation type="submission" date="2021-04" db="EMBL/GenBank/DDBJ databases">
        <authorList>
            <person name="Gilroy R."/>
        </authorList>
    </citation>
    <scope>NUCLEOTIDE SEQUENCE</scope>
    <source>
        <strain evidence="2">CHK156-179</strain>
    </source>
</reference>
<reference evidence="2" key="1">
    <citation type="journal article" date="2021" name="PeerJ">
        <title>Extensive microbial diversity within the chicken gut microbiome revealed by metagenomics and culture.</title>
        <authorList>
            <person name="Gilroy R."/>
            <person name="Ravi A."/>
            <person name="Getino M."/>
            <person name="Pursley I."/>
            <person name="Horton D.L."/>
            <person name="Alikhan N.F."/>
            <person name="Baker D."/>
            <person name="Gharbi K."/>
            <person name="Hall N."/>
            <person name="Watson M."/>
            <person name="Adriaenssens E.M."/>
            <person name="Foster-Nyarko E."/>
            <person name="Jarju S."/>
            <person name="Secka A."/>
            <person name="Antonio M."/>
            <person name="Oren A."/>
            <person name="Chaudhuri R.R."/>
            <person name="La Ragione R."/>
            <person name="Hildebrand F."/>
            <person name="Pallen M.J."/>
        </authorList>
    </citation>
    <scope>NUCLEOTIDE SEQUENCE</scope>
    <source>
        <strain evidence="2">CHK156-179</strain>
    </source>
</reference>
<organism evidence="2 3">
    <name type="scientific">Candidatus Gallimonas gallistercoris</name>
    <dbReference type="NCBI Taxonomy" id="2838602"/>
    <lineage>
        <taxon>Bacteria</taxon>
        <taxon>Bacillati</taxon>
        <taxon>Bacillota</taxon>
        <taxon>Clostridia</taxon>
        <taxon>Candidatus Gallimonas</taxon>
    </lineage>
</organism>
<comment type="caution">
    <text evidence="2">The sequence shown here is derived from an EMBL/GenBank/DDBJ whole genome shotgun (WGS) entry which is preliminary data.</text>
</comment>